<proteinExistence type="predicted"/>
<name>A0AAE1E3A3_9GAST</name>
<comment type="caution">
    <text evidence="1">The sequence shown here is derived from an EMBL/GenBank/DDBJ whole genome shotgun (WGS) entry which is preliminary data.</text>
</comment>
<evidence type="ECO:0000313" key="1">
    <source>
        <dbReference type="EMBL" id="KAK3792839.1"/>
    </source>
</evidence>
<reference evidence="1" key="1">
    <citation type="journal article" date="2023" name="G3 (Bethesda)">
        <title>A reference genome for the long-term kleptoplast-retaining sea slug Elysia crispata morphotype clarki.</title>
        <authorList>
            <person name="Eastman K.E."/>
            <person name="Pendleton A.L."/>
            <person name="Shaikh M.A."/>
            <person name="Suttiyut T."/>
            <person name="Ogas R."/>
            <person name="Tomko P."/>
            <person name="Gavelis G."/>
            <person name="Widhalm J.R."/>
            <person name="Wisecaver J.H."/>
        </authorList>
    </citation>
    <scope>NUCLEOTIDE SEQUENCE</scope>
    <source>
        <strain evidence="1">ECLA1</strain>
    </source>
</reference>
<organism evidence="1 2">
    <name type="scientific">Elysia crispata</name>
    <name type="common">lettuce slug</name>
    <dbReference type="NCBI Taxonomy" id="231223"/>
    <lineage>
        <taxon>Eukaryota</taxon>
        <taxon>Metazoa</taxon>
        <taxon>Spiralia</taxon>
        <taxon>Lophotrochozoa</taxon>
        <taxon>Mollusca</taxon>
        <taxon>Gastropoda</taxon>
        <taxon>Heterobranchia</taxon>
        <taxon>Euthyneura</taxon>
        <taxon>Panpulmonata</taxon>
        <taxon>Sacoglossa</taxon>
        <taxon>Placobranchoidea</taxon>
        <taxon>Plakobranchidae</taxon>
        <taxon>Elysia</taxon>
    </lineage>
</organism>
<evidence type="ECO:0000313" key="2">
    <source>
        <dbReference type="Proteomes" id="UP001283361"/>
    </source>
</evidence>
<sequence length="113" mass="12819">MPLVTNETTSIATIVYEVRLADCLLYKTNLEAAKSGIPQTMFYSKMNTMAEKAVSSLLCLGWSFYLDLYLFDSRKEALRGYCKDEGKGFQTTLTKIGSKTNLLSEPGWHRCYH</sequence>
<keyword evidence="2" id="KW-1185">Reference proteome</keyword>
<dbReference type="EMBL" id="JAWDGP010001321">
    <property type="protein sequence ID" value="KAK3792839.1"/>
    <property type="molecule type" value="Genomic_DNA"/>
</dbReference>
<accession>A0AAE1E3A3</accession>
<dbReference type="AlphaFoldDB" id="A0AAE1E3A3"/>
<gene>
    <name evidence="1" type="ORF">RRG08_028229</name>
</gene>
<dbReference type="Proteomes" id="UP001283361">
    <property type="component" value="Unassembled WGS sequence"/>
</dbReference>
<protein>
    <submittedName>
        <fullName evidence="1">Uncharacterized protein</fullName>
    </submittedName>
</protein>